<dbReference type="eggNOG" id="ENOG502TG4E">
    <property type="taxonomic scope" value="Eukaryota"/>
</dbReference>
<evidence type="ECO:0000256" key="3">
    <source>
        <dbReference type="SAM" id="SignalP"/>
    </source>
</evidence>
<dbReference type="InParanoid" id="E3M103"/>
<dbReference type="FunCoup" id="E3M103">
    <property type="interactions" value="1173"/>
</dbReference>
<evidence type="ECO:0000256" key="1">
    <source>
        <dbReference type="SAM" id="MobiDB-lite"/>
    </source>
</evidence>
<feature type="region of interest" description="Disordered" evidence="1">
    <location>
        <begin position="215"/>
        <end position="242"/>
    </location>
</feature>
<keyword evidence="5" id="KW-1185">Reference proteome</keyword>
<gene>
    <name evidence="4" type="ORF">CRE_06695</name>
</gene>
<name>E3M103_CAERE</name>
<dbReference type="HOGENOM" id="CLU_1171527_0_0_1"/>
<evidence type="ECO:0000313" key="5">
    <source>
        <dbReference type="Proteomes" id="UP000008281"/>
    </source>
</evidence>
<organism evidence="5">
    <name type="scientific">Caenorhabditis remanei</name>
    <name type="common">Caenorhabditis vulgaris</name>
    <dbReference type="NCBI Taxonomy" id="31234"/>
    <lineage>
        <taxon>Eukaryota</taxon>
        <taxon>Metazoa</taxon>
        <taxon>Ecdysozoa</taxon>
        <taxon>Nematoda</taxon>
        <taxon>Chromadorea</taxon>
        <taxon>Rhabditida</taxon>
        <taxon>Rhabditina</taxon>
        <taxon>Rhabditomorpha</taxon>
        <taxon>Rhabditoidea</taxon>
        <taxon>Rhabditidae</taxon>
        <taxon>Peloderinae</taxon>
        <taxon>Caenorhabditis</taxon>
    </lineage>
</organism>
<feature type="transmembrane region" description="Helical" evidence="2">
    <location>
        <begin position="167"/>
        <end position="188"/>
    </location>
</feature>
<dbReference type="OMA" id="NWIFRRD"/>
<dbReference type="CTD" id="9803858"/>
<keyword evidence="2" id="KW-0472">Membrane</keyword>
<dbReference type="OrthoDB" id="5828029at2759"/>
<evidence type="ECO:0000256" key="2">
    <source>
        <dbReference type="SAM" id="Phobius"/>
    </source>
</evidence>
<feature type="signal peptide" evidence="3">
    <location>
        <begin position="1"/>
        <end position="29"/>
    </location>
</feature>
<keyword evidence="2" id="KW-1133">Transmembrane helix</keyword>
<dbReference type="GeneID" id="9803858"/>
<protein>
    <submittedName>
        <fullName evidence="4">Uncharacterized protein</fullName>
    </submittedName>
</protein>
<keyword evidence="3" id="KW-0732">Signal</keyword>
<sequence length="242" mass="27944">MFFSFLSASKMLGYLSLLCLIAMVPCGIATPAHRAHAVGWEEVILEVQEAIRSLVNHRSTFLHDEMKKTCLGKDFMLMKVNIVKGPRQNETIFENYAHWGDNCVFHVYDAGVVSLQQWCLEDPARHLIYEQNQTESPLKGTQMIVNTKCHLFEEDPDDYYRNLTENFIKFFIIVASISMILTIINWIFRRDVVVVVNNAADKAKEMENSLIERHNEWKEREVDNSTGDKALLLENQEQNESA</sequence>
<feature type="chain" id="PRO_5003174017" evidence="3">
    <location>
        <begin position="30"/>
        <end position="242"/>
    </location>
</feature>
<dbReference type="AlphaFoldDB" id="E3M103"/>
<proteinExistence type="predicted"/>
<dbReference type="RefSeq" id="XP_003110181.2">
    <property type="nucleotide sequence ID" value="XM_003110133.2"/>
</dbReference>
<evidence type="ECO:0000313" key="4">
    <source>
        <dbReference type="EMBL" id="EFO88970.1"/>
    </source>
</evidence>
<reference evidence="4" key="1">
    <citation type="submission" date="2007-07" db="EMBL/GenBank/DDBJ databases">
        <title>PCAP assembly of the Caenorhabditis remanei genome.</title>
        <authorList>
            <consortium name="The Caenorhabditis remanei Sequencing Consortium"/>
            <person name="Wilson R.K."/>
        </authorList>
    </citation>
    <scope>NUCLEOTIDE SEQUENCE [LARGE SCALE GENOMIC DNA]</scope>
    <source>
        <strain evidence="4">PB4641</strain>
    </source>
</reference>
<dbReference type="EMBL" id="DS268421">
    <property type="protein sequence ID" value="EFO88970.1"/>
    <property type="molecule type" value="Genomic_DNA"/>
</dbReference>
<dbReference type="KEGG" id="crq:GCK72_006722"/>
<keyword evidence="2" id="KW-0812">Transmembrane</keyword>
<dbReference type="Proteomes" id="UP000008281">
    <property type="component" value="Unassembled WGS sequence"/>
</dbReference>
<accession>E3M103</accession>